<proteinExistence type="inferred from homology"/>
<keyword evidence="3" id="KW-0731">Sigma factor</keyword>
<evidence type="ECO:0000259" key="6">
    <source>
        <dbReference type="Pfam" id="PF04542"/>
    </source>
</evidence>
<feature type="domain" description="RNA polymerase sigma-70 region 2" evidence="6">
    <location>
        <begin position="31"/>
        <end position="101"/>
    </location>
</feature>
<dbReference type="PANTHER" id="PTHR43133:SF8">
    <property type="entry name" value="RNA POLYMERASE SIGMA FACTOR HI_1459-RELATED"/>
    <property type="match status" value="1"/>
</dbReference>
<dbReference type="InterPro" id="IPR014284">
    <property type="entry name" value="RNA_pol_sigma-70_dom"/>
</dbReference>
<organism evidence="8 9">
    <name type="scientific">Candidatus Promineifilum breve</name>
    <dbReference type="NCBI Taxonomy" id="1806508"/>
    <lineage>
        <taxon>Bacteria</taxon>
        <taxon>Bacillati</taxon>
        <taxon>Chloroflexota</taxon>
        <taxon>Ardenticatenia</taxon>
        <taxon>Candidatus Promineifilales</taxon>
        <taxon>Candidatus Promineifilaceae</taxon>
        <taxon>Candidatus Promineifilum</taxon>
    </lineage>
</organism>
<evidence type="ECO:0000256" key="4">
    <source>
        <dbReference type="ARBA" id="ARBA00023125"/>
    </source>
</evidence>
<protein>
    <submittedName>
        <fullName evidence="8">RNA polymerase, sigma-24 subunit, ECF subfamily</fullName>
    </submittedName>
</protein>
<evidence type="ECO:0000313" key="8">
    <source>
        <dbReference type="EMBL" id="CUS05496.2"/>
    </source>
</evidence>
<dbReference type="InterPro" id="IPR013324">
    <property type="entry name" value="RNA_pol_sigma_r3/r4-like"/>
</dbReference>
<keyword evidence="2" id="KW-0805">Transcription regulation</keyword>
<dbReference type="Pfam" id="PF04542">
    <property type="entry name" value="Sigma70_r2"/>
    <property type="match status" value="1"/>
</dbReference>
<dbReference type="Pfam" id="PF08281">
    <property type="entry name" value="Sigma70_r4_2"/>
    <property type="match status" value="1"/>
</dbReference>
<gene>
    <name evidence="8" type="ORF">CFX0092_A3618</name>
</gene>
<comment type="similarity">
    <text evidence="1">Belongs to the sigma-70 factor family. ECF subfamily.</text>
</comment>
<keyword evidence="4" id="KW-0238">DNA-binding</keyword>
<reference evidence="8" key="1">
    <citation type="submission" date="2016-01" db="EMBL/GenBank/DDBJ databases">
        <authorList>
            <person name="Mcilroy J.S."/>
            <person name="Karst M S."/>
            <person name="Albertsen M."/>
        </authorList>
    </citation>
    <scope>NUCLEOTIDE SEQUENCE</scope>
    <source>
        <strain evidence="8">Cfx-K</strain>
    </source>
</reference>
<evidence type="ECO:0000256" key="2">
    <source>
        <dbReference type="ARBA" id="ARBA00023015"/>
    </source>
</evidence>
<evidence type="ECO:0000259" key="7">
    <source>
        <dbReference type="Pfam" id="PF08281"/>
    </source>
</evidence>
<dbReference type="SUPFAM" id="SSF88946">
    <property type="entry name" value="Sigma2 domain of RNA polymerase sigma factors"/>
    <property type="match status" value="1"/>
</dbReference>
<feature type="domain" description="RNA polymerase sigma factor 70 region 4 type 2" evidence="7">
    <location>
        <begin position="128"/>
        <end position="175"/>
    </location>
</feature>
<dbReference type="GO" id="GO:0016987">
    <property type="term" value="F:sigma factor activity"/>
    <property type="evidence" value="ECO:0007669"/>
    <property type="project" value="UniProtKB-KW"/>
</dbReference>
<evidence type="ECO:0000256" key="1">
    <source>
        <dbReference type="ARBA" id="ARBA00010641"/>
    </source>
</evidence>
<dbReference type="GO" id="GO:0003677">
    <property type="term" value="F:DNA binding"/>
    <property type="evidence" value="ECO:0007669"/>
    <property type="project" value="UniProtKB-KW"/>
</dbReference>
<keyword evidence="5" id="KW-0804">Transcription</keyword>
<accession>A0A160T5H0</accession>
<dbReference type="Proteomes" id="UP000215027">
    <property type="component" value="Chromosome I"/>
</dbReference>
<dbReference type="NCBIfam" id="TIGR02937">
    <property type="entry name" value="sigma70-ECF"/>
    <property type="match status" value="1"/>
</dbReference>
<dbReference type="AlphaFoldDB" id="A0A160T5H0"/>
<dbReference type="EMBL" id="LN890655">
    <property type="protein sequence ID" value="CUS05496.2"/>
    <property type="molecule type" value="Genomic_DNA"/>
</dbReference>
<evidence type="ECO:0000313" key="9">
    <source>
        <dbReference type="Proteomes" id="UP000215027"/>
    </source>
</evidence>
<dbReference type="Gene3D" id="1.10.10.10">
    <property type="entry name" value="Winged helix-like DNA-binding domain superfamily/Winged helix DNA-binding domain"/>
    <property type="match status" value="1"/>
</dbReference>
<keyword evidence="9" id="KW-1185">Reference proteome</keyword>
<dbReference type="KEGG" id="pbf:CFX0092_A3618"/>
<dbReference type="InterPro" id="IPR013325">
    <property type="entry name" value="RNA_pol_sigma_r2"/>
</dbReference>
<sequence>MDVDTEMMALSDSLLLQRLTRGDAASFDALFYRHYDRVYGLLFRLVGNRAEAEDVAQEVFLKLHDHGRGRRAIGQDENVGGWLYRVAMNLGYNALRDRARREARNVHLVPEAEAGIESQADRRAERALVRAALARLPERQALLLLLRQMNFSYAECAAICEVAPGSVGTLLARAAAAFRREYLALAGQEEERT</sequence>
<dbReference type="PANTHER" id="PTHR43133">
    <property type="entry name" value="RNA POLYMERASE ECF-TYPE SIGMA FACTO"/>
    <property type="match status" value="1"/>
</dbReference>
<dbReference type="Gene3D" id="1.10.1740.10">
    <property type="match status" value="1"/>
</dbReference>
<dbReference type="InterPro" id="IPR039425">
    <property type="entry name" value="RNA_pol_sigma-70-like"/>
</dbReference>
<evidence type="ECO:0000256" key="3">
    <source>
        <dbReference type="ARBA" id="ARBA00023082"/>
    </source>
</evidence>
<dbReference type="SUPFAM" id="SSF88659">
    <property type="entry name" value="Sigma3 and sigma4 domains of RNA polymerase sigma factors"/>
    <property type="match status" value="1"/>
</dbReference>
<evidence type="ECO:0000256" key="5">
    <source>
        <dbReference type="ARBA" id="ARBA00023163"/>
    </source>
</evidence>
<dbReference type="InterPro" id="IPR007627">
    <property type="entry name" value="RNA_pol_sigma70_r2"/>
</dbReference>
<name>A0A160T5H0_9CHLR</name>
<dbReference type="InterPro" id="IPR013249">
    <property type="entry name" value="RNA_pol_sigma70_r4_t2"/>
</dbReference>
<dbReference type="GO" id="GO:0006352">
    <property type="term" value="P:DNA-templated transcription initiation"/>
    <property type="evidence" value="ECO:0007669"/>
    <property type="project" value="InterPro"/>
</dbReference>
<dbReference type="InterPro" id="IPR036388">
    <property type="entry name" value="WH-like_DNA-bd_sf"/>
</dbReference>